<organism evidence="1 4">
    <name type="scientific">Yersinia pekkanenii</name>
    <dbReference type="NCBI Taxonomy" id="1288385"/>
    <lineage>
        <taxon>Bacteria</taxon>
        <taxon>Pseudomonadati</taxon>
        <taxon>Pseudomonadota</taxon>
        <taxon>Gammaproteobacteria</taxon>
        <taxon>Enterobacterales</taxon>
        <taxon>Yersiniaceae</taxon>
        <taxon>Yersinia</taxon>
    </lineage>
</organism>
<dbReference type="OrthoDB" id="7355447at2"/>
<dbReference type="InterPro" id="IPR025293">
    <property type="entry name" value="YfiR/HmsC-like"/>
</dbReference>
<protein>
    <submittedName>
        <fullName evidence="1">Protein YfiR</fullName>
    </submittedName>
</protein>
<reference evidence="2 3" key="2">
    <citation type="submission" date="2015-03" db="EMBL/GenBank/DDBJ databases">
        <authorList>
            <consortium name="Pathogen Informatics"/>
            <person name="Murphy D."/>
        </authorList>
    </citation>
    <scope>NUCLEOTIDE SEQUENCE [LARGE SCALE GENOMIC DNA]</scope>
    <source>
        <strain evidence="2">Type strain: CIP110230</strain>
        <strain evidence="3">type strain: CIP110230</strain>
    </source>
</reference>
<sequence>MNIATCAINDVSNSKRYDSLKLVTLRRVSQACVSILLLLSVLFTSFPLRAASNVSEELVQERNDSATKMVLGIISYARWPEPLPVIRLCVVAPTDYAQELFNPALMQTSHPIKTQSYSLSDVSIATHCDVVYLGHVDIQQRQELATQLSGHSVLTISEDYDECTFGSAFCLLLEDKQASFKVNMDALARAGVRVHPSVLQLARKKAGAL</sequence>
<evidence type="ECO:0000313" key="4">
    <source>
        <dbReference type="Proteomes" id="UP000045840"/>
    </source>
</evidence>
<proteinExistence type="predicted"/>
<evidence type="ECO:0000313" key="1">
    <source>
        <dbReference type="EMBL" id="CNH31038.1"/>
    </source>
</evidence>
<dbReference type="EMBL" id="CWJL01000001">
    <property type="protein sequence ID" value="CRY63094.1"/>
    <property type="molecule type" value="Genomic_DNA"/>
</dbReference>
<dbReference type="RefSeq" id="WP_049610467.1">
    <property type="nucleotide sequence ID" value="NZ_CAWMMU010000001.1"/>
</dbReference>
<dbReference type="AlphaFoldDB" id="A0A0T9NUN3"/>
<accession>A0A0T9NUN3</accession>
<dbReference type="Proteomes" id="UP000045840">
    <property type="component" value="Unassembled WGS sequence"/>
</dbReference>
<gene>
    <name evidence="1" type="ORF">ERS008529_00906</name>
    <name evidence="2" type="ORF">ERS137968_00080</name>
</gene>
<keyword evidence="3" id="KW-1185">Reference proteome</keyword>
<dbReference type="EMBL" id="CQAZ01000006">
    <property type="protein sequence ID" value="CNH31038.1"/>
    <property type="molecule type" value="Genomic_DNA"/>
</dbReference>
<reference evidence="1" key="1">
    <citation type="submission" date="2015-03" db="EMBL/GenBank/DDBJ databases">
        <authorList>
            <person name="Murphy D."/>
        </authorList>
    </citation>
    <scope>NUCLEOTIDE SEQUENCE [LARGE SCALE GENOMIC DNA]</scope>
    <source>
        <strain evidence="1">A125KOH2</strain>
    </source>
</reference>
<name>A0A0T9NUN3_9GAMM</name>
<reference evidence="4" key="3">
    <citation type="submission" date="2015-03" db="EMBL/GenBank/DDBJ databases">
        <authorList>
            <consortium name="Pathogen Informatics"/>
        </authorList>
    </citation>
    <scope>NUCLEOTIDE SEQUENCE [LARGE SCALE GENOMIC DNA]</scope>
    <source>
        <strain evidence="4">A125KOH2</strain>
    </source>
</reference>
<evidence type="ECO:0000313" key="2">
    <source>
        <dbReference type="EMBL" id="CRY63094.1"/>
    </source>
</evidence>
<dbReference type="STRING" id="1288385.ERS137968_00080"/>
<dbReference type="Pfam" id="PF13689">
    <property type="entry name" value="DUF4154"/>
    <property type="match status" value="1"/>
</dbReference>
<evidence type="ECO:0000313" key="3">
    <source>
        <dbReference type="Proteomes" id="UP000044625"/>
    </source>
</evidence>
<dbReference type="Proteomes" id="UP000044625">
    <property type="component" value="Unassembled WGS sequence"/>
</dbReference>